<gene>
    <name evidence="2" type="ORF">GCM10007423_51200</name>
</gene>
<accession>A0ABQ1Z6V3</accession>
<dbReference type="EMBL" id="BMIA01000004">
    <property type="protein sequence ID" value="GGH49306.1"/>
    <property type="molecule type" value="Genomic_DNA"/>
</dbReference>
<dbReference type="Gene3D" id="2.160.20.10">
    <property type="entry name" value="Single-stranded right-handed beta-helix, Pectin lyase-like"/>
    <property type="match status" value="2"/>
</dbReference>
<evidence type="ECO:0000313" key="3">
    <source>
        <dbReference type="Proteomes" id="UP000600214"/>
    </source>
</evidence>
<dbReference type="Proteomes" id="UP000600214">
    <property type="component" value="Unassembled WGS sequence"/>
</dbReference>
<dbReference type="Pfam" id="PF19815">
    <property type="entry name" value="DUF6298"/>
    <property type="match status" value="1"/>
</dbReference>
<organism evidence="2 3">
    <name type="scientific">Dyadobacter endophyticus</name>
    <dbReference type="NCBI Taxonomy" id="1749036"/>
    <lineage>
        <taxon>Bacteria</taxon>
        <taxon>Pseudomonadati</taxon>
        <taxon>Bacteroidota</taxon>
        <taxon>Cytophagia</taxon>
        <taxon>Cytophagales</taxon>
        <taxon>Spirosomataceae</taxon>
        <taxon>Dyadobacter</taxon>
    </lineage>
</organism>
<dbReference type="SUPFAM" id="SSF51126">
    <property type="entry name" value="Pectin lyase-like"/>
    <property type="match status" value="1"/>
</dbReference>
<evidence type="ECO:0000313" key="2">
    <source>
        <dbReference type="EMBL" id="GGH49306.1"/>
    </source>
</evidence>
<evidence type="ECO:0000259" key="1">
    <source>
        <dbReference type="Pfam" id="PF19815"/>
    </source>
</evidence>
<feature type="domain" description="DUF6298" evidence="1">
    <location>
        <begin position="473"/>
        <end position="966"/>
    </location>
</feature>
<keyword evidence="3" id="KW-1185">Reference proteome</keyword>
<dbReference type="InterPro" id="IPR011050">
    <property type="entry name" value="Pectin_lyase_fold/virulence"/>
</dbReference>
<protein>
    <recommendedName>
        <fullName evidence="1">DUF6298 domain-containing protein</fullName>
    </recommendedName>
</protein>
<name>A0ABQ1Z6V3_9BACT</name>
<sequence>MKFDTILSLTGLYFLLVPMAFGQKKSKTPSPVTLAEDGRLAYAPDSLGNRIVDFSYAGFMAGAQAIPDAPIRVTVPAREGDATARIQAAIDYVGSLPLDANGLRGAVLLGRGTHRILSGIVVKKSGVVIRGVGMGEHGTVLLGDGRTRETVIRVLGNNDVVFKPKLRVSDHYVPVSALSFEIENASSLKIGDRIRVLRPSTAEWIRSLKMEEFGGETGWLGWKPGQRDMSWDRTVTGVSGRKVTIDAPITTALDAQIGGGFVVPYQWAGRIDHVGIENIRIESTFDPQNLKDENHRWMGITFENSENAWVRQVTFRHLAGSAVAVYESASKVTVEDCKSLEPISEIAGQRRNTFFTQGGQTLFQRCYAENGLHDFATGYIAPGPNAFVQCESRLSNGFSGAIDSWASGVLFDIVNVDGNALSFKNRGQDGQGAGWTAANSVFWQCSASRIENFVPPGTQNFAFGAWAAFAGDGFWENVNEHIQPRSLYYAQLAERLGKQVLARSFLLPKETEASSSPSLDQAAALVAGSHRSAVLLTDWIDQSAQRNPMTVAVSPEGSSVGFPVKSIDEIGLVKTENTNTLPALSIRNGRLVRGNELVTGARHEVPWWRGSIRPHDVNAAKPHITRYVPGRVGKGWTDDLSEMTDSLQKQHITVVDHNYGLWYDRRRDDHERIRRMDGETWAPFYEQPFARSGKDAAWDDLSKYDLQHYNEWYWNRLREFVRLADQKGLLLYHQNYFQHNILEAGAHYADFPWRTANNINQTGFPEPPPYAGDKRIFIADQFYDVSNAERKALHRAYIRQCLDNFVDQSGVIQFISAEYTGPLHFAQFWLDVIGEWEREKGKNALVALSTTKDVQDAILADSKYAALVDIIDIRYWHRRENGTDYAPEGGKNLAPRQHARIQKTGKVSFRSVYNAVLEYKKRYPEKAVLYNANGAEQNAWAVLLAGGSVSAVPDLPKALLEAVSMMEPLDVKGQPEKKEEPQGNRQYVLARPGEGLVIYQEGSGEADLTQFKGSYQLNRINARTGVFLGKPEKMKGGKMVSLSSKEAGPVIYWFSKK</sequence>
<dbReference type="InterPro" id="IPR046265">
    <property type="entry name" value="DUF6298"/>
</dbReference>
<dbReference type="InterPro" id="IPR012334">
    <property type="entry name" value="Pectin_lyas_fold"/>
</dbReference>
<reference evidence="3" key="1">
    <citation type="journal article" date="2019" name="Int. J. Syst. Evol. Microbiol.">
        <title>The Global Catalogue of Microorganisms (GCM) 10K type strain sequencing project: providing services to taxonomists for standard genome sequencing and annotation.</title>
        <authorList>
            <consortium name="The Broad Institute Genomics Platform"/>
            <consortium name="The Broad Institute Genome Sequencing Center for Infectious Disease"/>
            <person name="Wu L."/>
            <person name="Ma J."/>
        </authorList>
    </citation>
    <scope>NUCLEOTIDE SEQUENCE [LARGE SCALE GENOMIC DNA]</scope>
    <source>
        <strain evidence="3">CGMCC 1.15288</strain>
    </source>
</reference>
<comment type="caution">
    <text evidence="2">The sequence shown here is derived from an EMBL/GenBank/DDBJ whole genome shotgun (WGS) entry which is preliminary data.</text>
</comment>
<proteinExistence type="predicted"/>